<sequence>MAWRRAQDGASLRTREGCEYCLRYLHGAGLMLSSMIIPGIMRHPPASELDAAKPVLRRRRTGLPLAKAVLRVLVMLTLAACSQRDGAATAPASASANAAANATANAGADRAPQAAAAAPAAPATSNQVAGATTTTLCATERDVCHFTGTQQVRYGTPSRYVMLTLNGGTPCDNTVFGDPAPGALKSCWIVHPTLSSAAPAAPPPADRPSARAPETPPGAATAIHRPAITWTACAGERGMCAFSGKHDVKYGSDTQYVILTFTGGTPCNNSVFGDPAPGTQKRCWYDSGMAPAPSAPSIIATPGMSTLTCSAPSEPANATPTGAAIEADTPGSDGTRIFPNGQPFAVTLTTRARQADTLDWQIVDAWANVRASGQFNVASGPQVVSLSCVSTLAGYFAISASLSSAGTGLPTRGTRPAGMATFGVLPELSGVLSAPSYAREDLHRFGGQGAAYVTPGQSCCSGDGYRPLYPVLGLRWTNDNRNWYQLEPNGPNTFNANTYPLAPFFKAGDLMRLIQLDGIPAWASPTHVATHSYVPVSLPAYQSFMNRVGQESNQVRTQRFPRQSRNYYQVTWEPDYNSGLPWRDTDANLVALYQATWEGIHATDPDAVIMGTTNASVGTNTAWLQRLAPLGIGRYLDGVSIHGYYDIGSSPSHPPERLVGASDPAQAAQALPAMMRALRQQIATTLKPGARLFVTETGISYDLGAQYGPNYPAPNVLFAQGAVVARTHLILLGEGADVTFLFYATDFPHQIGFGLFFDLADPQGGFGPSAISPKPAAMATAAMTRIVDGTNTLGPLNGLPPGVYAYAFQQLNGGAVITALWTHNNAVWDASKGFSSTYQVPYNLQVDAPGSSGQVTVLDMMGNPSSLAYRNGIAALTLSETPIYVISTNAALARANVTTPAGYVAQ</sequence>
<dbReference type="Proteomes" id="UP000185151">
    <property type="component" value="Unassembled WGS sequence"/>
</dbReference>
<evidence type="ECO:0000313" key="2">
    <source>
        <dbReference type="EMBL" id="SIO56055.1"/>
    </source>
</evidence>
<dbReference type="InterPro" id="IPR017853">
    <property type="entry name" value="GH"/>
</dbReference>
<accession>A0A1N6KHL4</accession>
<name>A0A1N6KHL4_9BURK</name>
<gene>
    <name evidence="2" type="ORF">SAMN05444165_3643</name>
</gene>
<feature type="region of interest" description="Disordered" evidence="1">
    <location>
        <begin position="197"/>
        <end position="221"/>
    </location>
</feature>
<evidence type="ECO:0000313" key="3">
    <source>
        <dbReference type="Proteomes" id="UP000185151"/>
    </source>
</evidence>
<protein>
    <submittedName>
        <fullName evidence="2">Uncharacterized protein</fullName>
    </submittedName>
</protein>
<dbReference type="Gene3D" id="3.20.20.80">
    <property type="entry name" value="Glycosidases"/>
    <property type="match status" value="1"/>
</dbReference>
<dbReference type="EMBL" id="FSRU01000002">
    <property type="protein sequence ID" value="SIO56055.1"/>
    <property type="molecule type" value="Genomic_DNA"/>
</dbReference>
<reference evidence="2 3" key="1">
    <citation type="submission" date="2016-11" db="EMBL/GenBank/DDBJ databases">
        <authorList>
            <person name="Jaros S."/>
            <person name="Januszkiewicz K."/>
            <person name="Wedrychowicz H."/>
        </authorList>
    </citation>
    <scope>NUCLEOTIDE SEQUENCE [LARGE SCALE GENOMIC DNA]</scope>
    <source>
        <strain evidence="2 3">GAS95</strain>
    </source>
</reference>
<proteinExistence type="predicted"/>
<organism evidence="2 3">
    <name type="scientific">Paraburkholderia phenazinium</name>
    <dbReference type="NCBI Taxonomy" id="60549"/>
    <lineage>
        <taxon>Bacteria</taxon>
        <taxon>Pseudomonadati</taxon>
        <taxon>Pseudomonadota</taxon>
        <taxon>Betaproteobacteria</taxon>
        <taxon>Burkholderiales</taxon>
        <taxon>Burkholderiaceae</taxon>
        <taxon>Paraburkholderia</taxon>
    </lineage>
</organism>
<keyword evidence="3" id="KW-1185">Reference proteome</keyword>
<dbReference type="SUPFAM" id="SSF51445">
    <property type="entry name" value="(Trans)glycosidases"/>
    <property type="match status" value="1"/>
</dbReference>
<evidence type="ECO:0000256" key="1">
    <source>
        <dbReference type="SAM" id="MobiDB-lite"/>
    </source>
</evidence>
<dbReference type="AlphaFoldDB" id="A0A1N6KHL4"/>